<reference evidence="18 19" key="1">
    <citation type="submission" date="2017-09" db="EMBL/GenBank/DDBJ databases">
        <title>Depth-based differentiation of microbial function through sediment-hosted aquifers and enrichment of novel symbionts in the deep terrestrial subsurface.</title>
        <authorList>
            <person name="Probst A.J."/>
            <person name="Ladd B."/>
            <person name="Jarett J.K."/>
            <person name="Geller-Mcgrath D.E."/>
            <person name="Sieber C.M."/>
            <person name="Emerson J.B."/>
            <person name="Anantharaman K."/>
            <person name="Thomas B.C."/>
            <person name="Malmstrom R."/>
            <person name="Stieglmeier M."/>
            <person name="Klingl A."/>
            <person name="Woyke T."/>
            <person name="Ryan C.M."/>
            <person name="Banfield J.F."/>
        </authorList>
    </citation>
    <scope>NUCLEOTIDE SEQUENCE [LARGE SCALE GENOMIC DNA]</scope>
    <source>
        <strain evidence="18">CG23_combo_of_CG06-09_8_20_14_all_40_23</strain>
    </source>
</reference>
<evidence type="ECO:0000256" key="5">
    <source>
        <dbReference type="ARBA" id="ARBA00007383"/>
    </source>
</evidence>
<dbReference type="NCBIfam" id="NF000594">
    <property type="entry name" value="PRK00015.1-1"/>
    <property type="match status" value="1"/>
</dbReference>
<gene>
    <name evidence="14" type="primary">rnhB</name>
    <name evidence="18" type="ORF">COX18_01440</name>
</gene>
<dbReference type="NCBIfam" id="NF000595">
    <property type="entry name" value="PRK00015.1-3"/>
    <property type="match status" value="1"/>
</dbReference>
<dbReference type="HAMAP" id="MF_00052_B">
    <property type="entry name" value="RNase_HII_B"/>
    <property type="match status" value="1"/>
</dbReference>
<comment type="similarity">
    <text evidence="5 14 16">Belongs to the RNase HII family.</text>
</comment>
<dbReference type="InterPro" id="IPR001352">
    <property type="entry name" value="RNase_HII/HIII"/>
</dbReference>
<feature type="domain" description="RNase H type-2" evidence="17">
    <location>
        <begin position="25"/>
        <end position="215"/>
    </location>
</feature>
<dbReference type="Proteomes" id="UP000231067">
    <property type="component" value="Unassembled WGS sequence"/>
</dbReference>
<evidence type="ECO:0000256" key="10">
    <source>
        <dbReference type="ARBA" id="ARBA00022723"/>
    </source>
</evidence>
<evidence type="ECO:0000256" key="9">
    <source>
        <dbReference type="ARBA" id="ARBA00022722"/>
    </source>
</evidence>
<organism evidence="18 19">
    <name type="scientific">Candidatus Desantisbacteria bacterium CG23_combo_of_CG06-09_8_20_14_all_40_23</name>
    <dbReference type="NCBI Taxonomy" id="1974550"/>
    <lineage>
        <taxon>Bacteria</taxon>
        <taxon>Candidatus Desantisiibacteriota</taxon>
    </lineage>
</organism>
<evidence type="ECO:0000256" key="3">
    <source>
        <dbReference type="ARBA" id="ARBA00004065"/>
    </source>
</evidence>
<feature type="binding site" evidence="14 15">
    <location>
        <position position="32"/>
    </location>
    <ligand>
        <name>a divalent metal cation</name>
        <dbReference type="ChEBI" id="CHEBI:60240"/>
    </ligand>
</feature>
<evidence type="ECO:0000256" key="6">
    <source>
        <dbReference type="ARBA" id="ARBA00012180"/>
    </source>
</evidence>
<dbReference type="GO" id="GO:0006298">
    <property type="term" value="P:mismatch repair"/>
    <property type="evidence" value="ECO:0007669"/>
    <property type="project" value="TreeGrafter"/>
</dbReference>
<dbReference type="PROSITE" id="PS51975">
    <property type="entry name" value="RNASE_H_2"/>
    <property type="match status" value="1"/>
</dbReference>
<dbReference type="GO" id="GO:0005737">
    <property type="term" value="C:cytoplasm"/>
    <property type="evidence" value="ECO:0007669"/>
    <property type="project" value="UniProtKB-SubCell"/>
</dbReference>
<evidence type="ECO:0000256" key="2">
    <source>
        <dbReference type="ARBA" id="ARBA00001946"/>
    </source>
</evidence>
<dbReference type="PANTHER" id="PTHR10954:SF18">
    <property type="entry name" value="RIBONUCLEASE HII"/>
    <property type="match status" value="1"/>
</dbReference>
<comment type="catalytic activity">
    <reaction evidence="1 14 15 16">
        <text>Endonucleolytic cleavage to 5'-phosphomonoester.</text>
        <dbReference type="EC" id="3.1.26.4"/>
    </reaction>
</comment>
<dbReference type="GO" id="GO:0004523">
    <property type="term" value="F:RNA-DNA hybrid ribonuclease activity"/>
    <property type="evidence" value="ECO:0007669"/>
    <property type="project" value="UniProtKB-UniRule"/>
</dbReference>
<dbReference type="GO" id="GO:0003723">
    <property type="term" value="F:RNA binding"/>
    <property type="evidence" value="ECO:0007669"/>
    <property type="project" value="UniProtKB-UniRule"/>
</dbReference>
<evidence type="ECO:0000256" key="11">
    <source>
        <dbReference type="ARBA" id="ARBA00022759"/>
    </source>
</evidence>
<dbReference type="GO" id="GO:0030145">
    <property type="term" value="F:manganese ion binding"/>
    <property type="evidence" value="ECO:0007669"/>
    <property type="project" value="UniProtKB-UniRule"/>
</dbReference>
<name>A0A2H0A9M6_9BACT</name>
<evidence type="ECO:0000256" key="7">
    <source>
        <dbReference type="ARBA" id="ARBA00019179"/>
    </source>
</evidence>
<evidence type="ECO:0000256" key="12">
    <source>
        <dbReference type="ARBA" id="ARBA00022801"/>
    </source>
</evidence>
<keyword evidence="10 14" id="KW-0479">Metal-binding</keyword>
<evidence type="ECO:0000313" key="18">
    <source>
        <dbReference type="EMBL" id="PIP42126.1"/>
    </source>
</evidence>
<protein>
    <recommendedName>
        <fullName evidence="7 14">Ribonuclease HII</fullName>
        <shortName evidence="14">RNase HII</shortName>
        <ecNumber evidence="6 14">3.1.26.4</ecNumber>
    </recommendedName>
</protein>
<dbReference type="GO" id="GO:0032299">
    <property type="term" value="C:ribonuclease H2 complex"/>
    <property type="evidence" value="ECO:0007669"/>
    <property type="project" value="TreeGrafter"/>
</dbReference>
<evidence type="ECO:0000256" key="16">
    <source>
        <dbReference type="RuleBase" id="RU003515"/>
    </source>
</evidence>
<dbReference type="Pfam" id="PF01351">
    <property type="entry name" value="RNase_HII"/>
    <property type="match status" value="1"/>
</dbReference>
<dbReference type="CDD" id="cd07182">
    <property type="entry name" value="RNase_HII_bacteria_HII_like"/>
    <property type="match status" value="1"/>
</dbReference>
<comment type="subcellular location">
    <subcellularLocation>
        <location evidence="4 14">Cytoplasm</location>
    </subcellularLocation>
</comment>
<dbReference type="GO" id="GO:0043137">
    <property type="term" value="P:DNA replication, removal of RNA primer"/>
    <property type="evidence" value="ECO:0007669"/>
    <property type="project" value="TreeGrafter"/>
</dbReference>
<dbReference type="Gene3D" id="3.30.420.10">
    <property type="entry name" value="Ribonuclease H-like superfamily/Ribonuclease H"/>
    <property type="match status" value="1"/>
</dbReference>
<evidence type="ECO:0000256" key="8">
    <source>
        <dbReference type="ARBA" id="ARBA00022490"/>
    </source>
</evidence>
<comment type="function">
    <text evidence="3 14 16">Endonuclease that specifically degrades the RNA of RNA-DNA hybrids.</text>
</comment>
<keyword evidence="13 14" id="KW-0464">Manganese</keyword>
<dbReference type="SUPFAM" id="SSF53098">
    <property type="entry name" value="Ribonuclease H-like"/>
    <property type="match status" value="1"/>
</dbReference>
<comment type="cofactor">
    <cofactor evidence="14 15">
        <name>Mn(2+)</name>
        <dbReference type="ChEBI" id="CHEBI:29035"/>
    </cofactor>
    <cofactor evidence="14 15">
        <name>Mg(2+)</name>
        <dbReference type="ChEBI" id="CHEBI:18420"/>
    </cofactor>
    <text evidence="14 15">Manganese or magnesium. Binds 1 divalent metal ion per monomer in the absence of substrate. May bind a second metal ion after substrate binding.</text>
</comment>
<evidence type="ECO:0000256" key="15">
    <source>
        <dbReference type="PROSITE-ProRule" id="PRU01319"/>
    </source>
</evidence>
<comment type="cofactor">
    <cofactor evidence="2">
        <name>Mg(2+)</name>
        <dbReference type="ChEBI" id="CHEBI:18420"/>
    </cofactor>
</comment>
<dbReference type="InterPro" id="IPR012337">
    <property type="entry name" value="RNaseH-like_sf"/>
</dbReference>
<dbReference type="InterPro" id="IPR024567">
    <property type="entry name" value="RNase_HII/HIII_dom"/>
</dbReference>
<dbReference type="AlphaFoldDB" id="A0A2H0A9M6"/>
<dbReference type="FunFam" id="3.30.420.10:FF:000006">
    <property type="entry name" value="Ribonuclease HII"/>
    <property type="match status" value="1"/>
</dbReference>
<dbReference type="EMBL" id="PCSH01000021">
    <property type="protein sequence ID" value="PIP42126.1"/>
    <property type="molecule type" value="Genomic_DNA"/>
</dbReference>
<evidence type="ECO:0000259" key="17">
    <source>
        <dbReference type="PROSITE" id="PS51975"/>
    </source>
</evidence>
<keyword evidence="11 14" id="KW-0255">Endonuclease</keyword>
<sequence>MIDNCYPWQQNIADVEKIAYMSGYEMIGGIDEAGRGPLAGPVVASVVILPKNTVIPGINDSKKLTPLQREKLYKIISTVAIDWGVGIVEPVVIDQINILQATYMAMKQAVAKLRVNPQLLLVDGNLAIPEVSIPQCPIPRGDTFVTSIQAASIISKVIRDKIMVEYDAIYPEYGFAKHKGYGTEGHLQSMERHGVCNIHRTTYAPVRELLIKQVRLTPKGNMPAQRVKVISN</sequence>
<dbReference type="InterPro" id="IPR036397">
    <property type="entry name" value="RNaseH_sf"/>
</dbReference>
<keyword evidence="9 14" id="KW-0540">Nuclease</keyword>
<evidence type="ECO:0000313" key="19">
    <source>
        <dbReference type="Proteomes" id="UP000231067"/>
    </source>
</evidence>
<evidence type="ECO:0000256" key="13">
    <source>
        <dbReference type="ARBA" id="ARBA00023211"/>
    </source>
</evidence>
<evidence type="ECO:0000256" key="1">
    <source>
        <dbReference type="ARBA" id="ARBA00000077"/>
    </source>
</evidence>
<keyword evidence="8 14" id="KW-0963">Cytoplasm</keyword>
<feature type="binding site" evidence="14 15">
    <location>
        <position position="123"/>
    </location>
    <ligand>
        <name>a divalent metal cation</name>
        <dbReference type="ChEBI" id="CHEBI:60240"/>
    </ligand>
</feature>
<dbReference type="InterPro" id="IPR022898">
    <property type="entry name" value="RNase_HII"/>
</dbReference>
<keyword evidence="12 14" id="KW-0378">Hydrolase</keyword>
<evidence type="ECO:0000256" key="4">
    <source>
        <dbReference type="ARBA" id="ARBA00004496"/>
    </source>
</evidence>
<proteinExistence type="inferred from homology"/>
<evidence type="ECO:0000256" key="14">
    <source>
        <dbReference type="HAMAP-Rule" id="MF_00052"/>
    </source>
</evidence>
<comment type="caution">
    <text evidence="18">The sequence shown here is derived from an EMBL/GenBank/DDBJ whole genome shotgun (WGS) entry which is preliminary data.</text>
</comment>
<dbReference type="EC" id="3.1.26.4" evidence="6 14"/>
<accession>A0A2H0A9M6</accession>
<feature type="binding site" evidence="14 15">
    <location>
        <position position="31"/>
    </location>
    <ligand>
        <name>a divalent metal cation</name>
        <dbReference type="ChEBI" id="CHEBI:60240"/>
    </ligand>
</feature>
<dbReference type="PANTHER" id="PTHR10954">
    <property type="entry name" value="RIBONUCLEASE H2 SUBUNIT A"/>
    <property type="match status" value="1"/>
</dbReference>